<protein>
    <submittedName>
        <fullName evidence="13">Pleiotropic drug resistance protein 3</fullName>
    </submittedName>
</protein>
<feature type="transmembrane region" description="Helical" evidence="11">
    <location>
        <begin position="644"/>
        <end position="664"/>
    </location>
</feature>
<dbReference type="PANTHER" id="PTHR19241">
    <property type="entry name" value="ATP-BINDING CASSETTE TRANSPORTER"/>
    <property type="match status" value="1"/>
</dbReference>
<dbReference type="OrthoDB" id="66620at2759"/>
<evidence type="ECO:0000256" key="1">
    <source>
        <dbReference type="ARBA" id="ARBA00004141"/>
    </source>
</evidence>
<feature type="transmembrane region" description="Helical" evidence="11">
    <location>
        <begin position="1434"/>
        <end position="1457"/>
    </location>
</feature>
<evidence type="ECO:0000313" key="14">
    <source>
        <dbReference type="Proteomes" id="UP000516437"/>
    </source>
</evidence>
<keyword evidence="6" id="KW-0547">Nucleotide-binding</keyword>
<dbReference type="InterPro" id="IPR043926">
    <property type="entry name" value="ABCG_dom"/>
</dbReference>
<gene>
    <name evidence="13" type="ORF">CJ030_MR8G012621</name>
</gene>
<feature type="region of interest" description="Disordered" evidence="10">
    <location>
        <begin position="1"/>
        <end position="40"/>
    </location>
</feature>
<feature type="transmembrane region" description="Helical" evidence="11">
    <location>
        <begin position="670"/>
        <end position="690"/>
    </location>
</feature>
<evidence type="ECO:0000256" key="5">
    <source>
        <dbReference type="ARBA" id="ARBA00022737"/>
    </source>
</evidence>
<accession>A0A6A1UQP6</accession>
<dbReference type="InterPro" id="IPR003593">
    <property type="entry name" value="AAA+_ATPase"/>
</dbReference>
<dbReference type="Proteomes" id="UP000516437">
    <property type="component" value="Chromosome 8"/>
</dbReference>
<dbReference type="GO" id="GO:0005524">
    <property type="term" value="F:ATP binding"/>
    <property type="evidence" value="ECO:0007669"/>
    <property type="project" value="UniProtKB-KW"/>
</dbReference>
<evidence type="ECO:0000256" key="11">
    <source>
        <dbReference type="SAM" id="Phobius"/>
    </source>
</evidence>
<dbReference type="GO" id="GO:0005886">
    <property type="term" value="C:plasma membrane"/>
    <property type="evidence" value="ECO:0007669"/>
    <property type="project" value="UniProtKB-ARBA"/>
</dbReference>
<evidence type="ECO:0000256" key="3">
    <source>
        <dbReference type="ARBA" id="ARBA00022448"/>
    </source>
</evidence>
<evidence type="ECO:0000256" key="10">
    <source>
        <dbReference type="SAM" id="MobiDB-lite"/>
    </source>
</evidence>
<keyword evidence="4 11" id="KW-0812">Transmembrane</keyword>
<dbReference type="GO" id="GO:0016887">
    <property type="term" value="F:ATP hydrolysis activity"/>
    <property type="evidence" value="ECO:0007669"/>
    <property type="project" value="InterPro"/>
</dbReference>
<feature type="transmembrane region" description="Helical" evidence="11">
    <location>
        <begin position="1233"/>
        <end position="1259"/>
    </location>
</feature>
<dbReference type="SMART" id="SM00382">
    <property type="entry name" value="AAA"/>
    <property type="match status" value="2"/>
</dbReference>
<dbReference type="InterPro" id="IPR013581">
    <property type="entry name" value="PDR_assoc"/>
</dbReference>
<feature type="transmembrane region" description="Helical" evidence="11">
    <location>
        <begin position="1352"/>
        <end position="1373"/>
    </location>
</feature>
<evidence type="ECO:0000256" key="4">
    <source>
        <dbReference type="ARBA" id="ARBA00022692"/>
    </source>
</evidence>
<evidence type="ECO:0000256" key="2">
    <source>
        <dbReference type="ARBA" id="ARBA00006012"/>
    </source>
</evidence>
<feature type="transmembrane region" description="Helical" evidence="11">
    <location>
        <begin position="560"/>
        <end position="581"/>
    </location>
</feature>
<dbReference type="InterPro" id="IPR003439">
    <property type="entry name" value="ABC_transporter-like_ATP-bd"/>
</dbReference>
<dbReference type="Pfam" id="PF19055">
    <property type="entry name" value="ABC2_membrane_7"/>
    <property type="match status" value="1"/>
</dbReference>
<keyword evidence="7" id="KW-0067">ATP-binding</keyword>
<keyword evidence="9 11" id="KW-0472">Membrane</keyword>
<evidence type="ECO:0000256" key="9">
    <source>
        <dbReference type="ARBA" id="ARBA00023136"/>
    </source>
</evidence>
<dbReference type="GO" id="GO:0140359">
    <property type="term" value="F:ABC-type transporter activity"/>
    <property type="evidence" value="ECO:0007669"/>
    <property type="project" value="InterPro"/>
</dbReference>
<keyword evidence="3" id="KW-0813">Transport</keyword>
<proteinExistence type="inferred from homology"/>
<dbReference type="EMBL" id="RXIC02000026">
    <property type="protein sequence ID" value="KAB1202669.1"/>
    <property type="molecule type" value="Genomic_DNA"/>
</dbReference>
<feature type="compositionally biased region" description="Basic and acidic residues" evidence="10">
    <location>
        <begin position="22"/>
        <end position="38"/>
    </location>
</feature>
<feature type="transmembrane region" description="Helical" evidence="11">
    <location>
        <begin position="1324"/>
        <end position="1345"/>
    </location>
</feature>
<dbReference type="CDD" id="cd03232">
    <property type="entry name" value="ABCG_PDR_domain2"/>
    <property type="match status" value="1"/>
</dbReference>
<dbReference type="FunFam" id="3.40.50.300:FF:000179">
    <property type="entry name" value="ABC transporter G family member 34"/>
    <property type="match status" value="1"/>
</dbReference>
<dbReference type="Pfam" id="PF00005">
    <property type="entry name" value="ABC_tran"/>
    <property type="match status" value="2"/>
</dbReference>
<comment type="similarity">
    <text evidence="2">Belongs to the ABC transporter superfamily. ABCG family. PDR (TC 3.A.1.205) subfamily.</text>
</comment>
<dbReference type="Pfam" id="PF01061">
    <property type="entry name" value="ABC2_membrane"/>
    <property type="match status" value="2"/>
</dbReference>
<evidence type="ECO:0000256" key="8">
    <source>
        <dbReference type="ARBA" id="ARBA00022989"/>
    </source>
</evidence>
<keyword evidence="8 11" id="KW-1133">Transmembrane helix</keyword>
<feature type="transmembrane region" description="Helical" evidence="11">
    <location>
        <begin position="1203"/>
        <end position="1221"/>
    </location>
</feature>
<dbReference type="InterPro" id="IPR034003">
    <property type="entry name" value="ABCG_PDR_2"/>
</dbReference>
<comment type="caution">
    <text evidence="13">The sequence shown here is derived from an EMBL/GenBank/DDBJ whole genome shotgun (WGS) entry which is preliminary data.</text>
</comment>
<dbReference type="InterPro" id="IPR027417">
    <property type="entry name" value="P-loop_NTPase"/>
</dbReference>
<sequence>MADIQRSIESSLPPHASSAGSHLDERSTNETNDGREVQRPAIFETLPTYKRVEKSLFDPEHLNDGKEDLKGKTVIDVSKLGAAERHFFVEKLLKEIEEDNLRLLKKQKERIGRVGLELPSIEIRYQNLLIEAECEVIHGKPIPTIWNTLKHVIIDGLTYITRCESQANKLGILKDVSGIIKPSRLTLLLGPPGCGKTTLLRALSGTLDQSLKVAGEISYNGYKFNEFVPQKTSAYISQYDLHIPEMTVRETLDFSARCQGIGRREDIMKELCRREEEARITPEPDIDAYMKAISIEGLRETLLADYVLKILSLDDCAETLVGDRMKRGISGGQKRRLTTGEMIIGPRKALLMDEISNGLDSSTVFQIVTCLQHLAHEAGATILVSLLQPAPETFDLFDDIVLIAEGKIVYHGPRNNVLEFFEHCGFWCPPQKAVPDFLQEVISKNDQPNYWYHAYKPYSYISVNKFASSFKEYHLGEKLDEELSTPLNNSKFHEKALSFDTNSLRKWELFKACMAREWLLIKRNSFVYVFKSAQLMVIGLITMTVFLHTRMKIDVVHANYYMGSMFYSLIRFMCAGIPELALTPSRLAVFYKQRDFYFYPAWTYSIPAALSKIPFSVLDALLWTGSTYYVIGYSPEMERFISQFLLLFLVHQISSSLFSLIASTFRNPSVAAPCALFSMIVIYLFGGFVIPKREAFMISPIVLTISKSLESKSNFPNAASLPAWLEWAFWLSPLTYAEIGASVNEFLAPRWQKVSSSNVTIGQQVLRRHGLNFSDYFYWISVGALLGFWIVLNIGITCALGYLKPPGRCRTLISHERLSILKGKENLSAVPLEIDAHPIVGKTKIMGVVLPFEPITISFENVRYYVDTPKEFRKQGITERRLQLLQDITGAFRPGILTALMGATGAGKTTLMDVLSGRKTGGAIEGEIRIGGYPKVQDTYSRISGYCEQCDIHSPQLSIEESVAYSAWLRLPAQIDKITKTEFVAEVLQMIELNEIKEALVGIPGVTGISTEQRKRLTIAVELVSNPSIIFMDEPTSGLDSRAAAIVMRVVKNIVGTGRTVVCTIHQPSVDIFEAFDELMLIKRGGRIVYSGELGPNSSKLIEYLEGVPGVPKINENYNPAAWMLEVTSASAEAKLGLDFANLYKESSLCRENEELVQKLSSPQPDSRELHFSTHFPLKGWEQFNACLWKQHMSYWRSPNYNLARLVVITLSSSLFGAVLWQKGKKTENEQDIFNIVGSMFILLQFVGVSNCASVQPYIATERTVVYRERFAGMYSLWAYSFAQMLFHMLQVMVEIPYVLLQAFLFLIITYPTINFYWSAYKVFWYFYTAFCTLLFYTYFGMMLVSMTPTYLLASVLSSFWYTMFNLFSGFLLPGPEIPIWWIWVYWGCPTAWSLQGFLASQYGDLEGEIMVHGERKAINAFLQSYYGYDSQNLGSVALVLSAIPLVTASVFACAMAKLNFQRR</sequence>
<evidence type="ECO:0000259" key="12">
    <source>
        <dbReference type="PROSITE" id="PS50893"/>
    </source>
</evidence>
<feature type="domain" description="ABC transporter" evidence="12">
    <location>
        <begin position="857"/>
        <end position="1110"/>
    </location>
</feature>
<dbReference type="SUPFAM" id="SSF52540">
    <property type="entry name" value="P-loop containing nucleoside triphosphate hydrolases"/>
    <property type="match status" value="2"/>
</dbReference>
<keyword evidence="14" id="KW-1185">Reference proteome</keyword>
<keyword evidence="5" id="KW-0677">Repeat</keyword>
<dbReference type="CDD" id="cd03233">
    <property type="entry name" value="ABCG_PDR_domain1"/>
    <property type="match status" value="1"/>
</dbReference>
<dbReference type="Gene3D" id="3.40.50.300">
    <property type="entry name" value="P-loop containing nucleotide triphosphate hydrolases"/>
    <property type="match status" value="2"/>
</dbReference>
<feature type="domain" description="ABC transporter" evidence="12">
    <location>
        <begin position="152"/>
        <end position="430"/>
    </location>
</feature>
<dbReference type="InterPro" id="IPR013525">
    <property type="entry name" value="ABC2_TM"/>
</dbReference>
<dbReference type="InterPro" id="IPR034001">
    <property type="entry name" value="ABCG_PDR_1"/>
</dbReference>
<dbReference type="FunFam" id="3.40.50.300:FF:000157">
    <property type="entry name" value="ABC transporter G family member 34"/>
    <property type="match status" value="1"/>
</dbReference>
<comment type="subcellular location">
    <subcellularLocation>
        <location evidence="1">Membrane</location>
        <topology evidence="1">Multi-pass membrane protein</topology>
    </subcellularLocation>
</comment>
<evidence type="ECO:0000256" key="7">
    <source>
        <dbReference type="ARBA" id="ARBA00022840"/>
    </source>
</evidence>
<evidence type="ECO:0000313" key="13">
    <source>
        <dbReference type="EMBL" id="KAB1202669.1"/>
    </source>
</evidence>
<name>A0A6A1UQP6_9ROSI</name>
<feature type="transmembrane region" description="Helical" evidence="11">
    <location>
        <begin position="526"/>
        <end position="548"/>
    </location>
</feature>
<feature type="transmembrane region" description="Helical" evidence="11">
    <location>
        <begin position="1297"/>
        <end position="1318"/>
    </location>
</feature>
<reference evidence="13 14" key="1">
    <citation type="journal article" date="2019" name="Plant Biotechnol. J.">
        <title>The red bayberry genome and genetic basis of sex determination.</title>
        <authorList>
            <person name="Jia H.M."/>
            <person name="Jia H.J."/>
            <person name="Cai Q.L."/>
            <person name="Wang Y."/>
            <person name="Zhao H.B."/>
            <person name="Yang W.F."/>
            <person name="Wang G.Y."/>
            <person name="Li Y.H."/>
            <person name="Zhan D.L."/>
            <person name="Shen Y.T."/>
            <person name="Niu Q.F."/>
            <person name="Chang L."/>
            <person name="Qiu J."/>
            <person name="Zhao L."/>
            <person name="Xie H.B."/>
            <person name="Fu W.Y."/>
            <person name="Jin J."/>
            <person name="Li X.W."/>
            <person name="Jiao Y."/>
            <person name="Zhou C.C."/>
            <person name="Tu T."/>
            <person name="Chai C.Y."/>
            <person name="Gao J.L."/>
            <person name="Fan L.J."/>
            <person name="van de Weg E."/>
            <person name="Wang J.Y."/>
            <person name="Gao Z.S."/>
        </authorList>
    </citation>
    <scope>NUCLEOTIDE SEQUENCE [LARGE SCALE GENOMIC DNA]</scope>
    <source>
        <tissue evidence="13">Leaves</tissue>
    </source>
</reference>
<dbReference type="Pfam" id="PF08370">
    <property type="entry name" value="PDR_assoc"/>
    <property type="match status" value="1"/>
</dbReference>
<dbReference type="PROSITE" id="PS50893">
    <property type="entry name" value="ABC_TRANSPORTER_2"/>
    <property type="match status" value="2"/>
</dbReference>
<evidence type="ECO:0000256" key="6">
    <source>
        <dbReference type="ARBA" id="ARBA00022741"/>
    </source>
</evidence>
<organism evidence="13 14">
    <name type="scientific">Morella rubra</name>
    <name type="common">Chinese bayberry</name>
    <dbReference type="NCBI Taxonomy" id="262757"/>
    <lineage>
        <taxon>Eukaryota</taxon>
        <taxon>Viridiplantae</taxon>
        <taxon>Streptophyta</taxon>
        <taxon>Embryophyta</taxon>
        <taxon>Tracheophyta</taxon>
        <taxon>Spermatophyta</taxon>
        <taxon>Magnoliopsida</taxon>
        <taxon>eudicotyledons</taxon>
        <taxon>Gunneridae</taxon>
        <taxon>Pentapetalae</taxon>
        <taxon>rosids</taxon>
        <taxon>fabids</taxon>
        <taxon>Fagales</taxon>
        <taxon>Myricaceae</taxon>
        <taxon>Morella</taxon>
    </lineage>
</organism>
<feature type="transmembrane region" description="Helical" evidence="11">
    <location>
        <begin position="776"/>
        <end position="803"/>
    </location>
</feature>
<feature type="transmembrane region" description="Helical" evidence="11">
    <location>
        <begin position="1271"/>
        <end position="1290"/>
    </location>
</feature>